<feature type="compositionally biased region" description="Low complexity" evidence="1">
    <location>
        <begin position="283"/>
        <end position="298"/>
    </location>
</feature>
<feature type="compositionally biased region" description="Basic and acidic residues" evidence="1">
    <location>
        <begin position="35"/>
        <end position="53"/>
    </location>
</feature>
<evidence type="ECO:0000313" key="2">
    <source>
        <dbReference type="EMBL" id="KAH0911275.1"/>
    </source>
</evidence>
<dbReference type="Proteomes" id="UP000824890">
    <property type="component" value="Unassembled WGS sequence"/>
</dbReference>
<dbReference type="PANTHER" id="PTHR13464:SF0">
    <property type="entry name" value="SAP30-BINDING PROTEIN"/>
    <property type="match status" value="1"/>
</dbReference>
<feature type="region of interest" description="Disordered" evidence="1">
    <location>
        <begin position="248"/>
        <end position="298"/>
    </location>
</feature>
<sequence length="339" mass="37801">MASKKKHSEGIALLSVYSDEDDEEMEDAEEEEEAERTKEEANFMDEEKKRGQEDSGTPKVVIDGGASSAQATPRSLDNDEPDWSSPMNFESERALDDTSGESNDTLLDQFLPPRPKDKCSEDLQRKIDKFLSLKKMGKSFNNEVRNRKEYRNPDFLLHAVSYQDIDQTGSCFSKDVFDPNGYDPSDFCDAIELDMKHERERKEQESKKNQRLDFVSVGTQPGAVFAAQKPNIPIPGVPALATTGLPSVPTDIAARDGRPNKKSKWDKVDGDVKNPPLAAGTNAAPVSSASAGSGYSAFASSCPFTEESKYVVLSQPYRQQRRREVEGRKSSERKLERRS</sequence>
<dbReference type="InterPro" id="IPR012479">
    <property type="entry name" value="SAP30BP"/>
</dbReference>
<keyword evidence="3" id="KW-1185">Reference proteome</keyword>
<comment type="caution">
    <text evidence="2">The sequence shown here is derived from an EMBL/GenBank/DDBJ whole genome shotgun (WGS) entry which is preliminary data.</text>
</comment>
<dbReference type="EMBL" id="JAGKQM010000009">
    <property type="protein sequence ID" value="KAH0911275.1"/>
    <property type="molecule type" value="Genomic_DNA"/>
</dbReference>
<evidence type="ECO:0008006" key="4">
    <source>
        <dbReference type="Google" id="ProtNLM"/>
    </source>
</evidence>
<protein>
    <recommendedName>
        <fullName evidence="4">SAP30-binding protein</fullName>
    </recommendedName>
</protein>
<name>A0ABQ8C453_BRANA</name>
<dbReference type="PANTHER" id="PTHR13464">
    <property type="entry name" value="TRANSCRIPTIONAL REGULATOR PROTEIN HCNGP"/>
    <property type="match status" value="1"/>
</dbReference>
<organism evidence="2 3">
    <name type="scientific">Brassica napus</name>
    <name type="common">Rape</name>
    <dbReference type="NCBI Taxonomy" id="3708"/>
    <lineage>
        <taxon>Eukaryota</taxon>
        <taxon>Viridiplantae</taxon>
        <taxon>Streptophyta</taxon>
        <taxon>Embryophyta</taxon>
        <taxon>Tracheophyta</taxon>
        <taxon>Spermatophyta</taxon>
        <taxon>Magnoliopsida</taxon>
        <taxon>eudicotyledons</taxon>
        <taxon>Gunneridae</taxon>
        <taxon>Pentapetalae</taxon>
        <taxon>rosids</taxon>
        <taxon>malvids</taxon>
        <taxon>Brassicales</taxon>
        <taxon>Brassicaceae</taxon>
        <taxon>Brassiceae</taxon>
        <taxon>Brassica</taxon>
    </lineage>
</organism>
<feature type="region of interest" description="Disordered" evidence="1">
    <location>
        <begin position="317"/>
        <end position="339"/>
    </location>
</feature>
<gene>
    <name evidence="2" type="ORF">HID58_034596</name>
</gene>
<accession>A0ABQ8C453</accession>
<reference evidence="2 3" key="1">
    <citation type="submission" date="2021-05" db="EMBL/GenBank/DDBJ databases">
        <title>Genome Assembly of Synthetic Allotetraploid Brassica napus Reveals Homoeologous Exchanges between Subgenomes.</title>
        <authorList>
            <person name="Davis J.T."/>
        </authorList>
    </citation>
    <scope>NUCLEOTIDE SEQUENCE [LARGE SCALE GENOMIC DNA]</scope>
    <source>
        <strain evidence="3">cv. Da-Ae</strain>
        <tissue evidence="2">Seedling</tissue>
    </source>
</reference>
<evidence type="ECO:0000313" key="3">
    <source>
        <dbReference type="Proteomes" id="UP000824890"/>
    </source>
</evidence>
<dbReference type="Pfam" id="PF07818">
    <property type="entry name" value="HCNGP"/>
    <property type="match status" value="1"/>
</dbReference>
<feature type="compositionally biased region" description="Basic and acidic residues" evidence="1">
    <location>
        <begin position="253"/>
        <end position="272"/>
    </location>
</feature>
<feature type="region of interest" description="Disordered" evidence="1">
    <location>
        <begin position="1"/>
        <end position="121"/>
    </location>
</feature>
<proteinExistence type="predicted"/>
<evidence type="ECO:0000256" key="1">
    <source>
        <dbReference type="SAM" id="MobiDB-lite"/>
    </source>
</evidence>
<feature type="compositionally biased region" description="Acidic residues" evidence="1">
    <location>
        <begin position="18"/>
        <end position="34"/>
    </location>
</feature>
<feature type="compositionally biased region" description="Basic and acidic residues" evidence="1">
    <location>
        <begin position="322"/>
        <end position="339"/>
    </location>
</feature>